<accession>A0AAD7J2J4</accession>
<reference evidence="2" key="1">
    <citation type="submission" date="2023-03" db="EMBL/GenBank/DDBJ databases">
        <title>Massive genome expansion in bonnet fungi (Mycena s.s.) driven by repeated elements and novel gene families across ecological guilds.</title>
        <authorList>
            <consortium name="Lawrence Berkeley National Laboratory"/>
            <person name="Harder C.B."/>
            <person name="Miyauchi S."/>
            <person name="Viragh M."/>
            <person name="Kuo A."/>
            <person name="Thoen E."/>
            <person name="Andreopoulos B."/>
            <person name="Lu D."/>
            <person name="Skrede I."/>
            <person name="Drula E."/>
            <person name="Henrissat B."/>
            <person name="Morin E."/>
            <person name="Kohler A."/>
            <person name="Barry K."/>
            <person name="LaButti K."/>
            <person name="Morin E."/>
            <person name="Salamov A."/>
            <person name="Lipzen A."/>
            <person name="Mereny Z."/>
            <person name="Hegedus B."/>
            <person name="Baldrian P."/>
            <person name="Stursova M."/>
            <person name="Weitz H."/>
            <person name="Taylor A."/>
            <person name="Grigoriev I.V."/>
            <person name="Nagy L.G."/>
            <person name="Martin F."/>
            <person name="Kauserud H."/>
        </authorList>
    </citation>
    <scope>NUCLEOTIDE SEQUENCE</scope>
    <source>
        <strain evidence="2">CBHHK188m</strain>
    </source>
</reference>
<evidence type="ECO:0000313" key="2">
    <source>
        <dbReference type="EMBL" id="KAJ7754643.1"/>
    </source>
</evidence>
<dbReference type="AlphaFoldDB" id="A0AAD7J2J4"/>
<evidence type="ECO:0000313" key="3">
    <source>
        <dbReference type="Proteomes" id="UP001215280"/>
    </source>
</evidence>
<proteinExistence type="predicted"/>
<sequence>MAAKAVQQPYPLLSLSLPTTCFLAPPMPMFSSSSDVQINGGTFIDSHGSVNIHTTVQGGEVFPSLDFSSDRQHMLAAHAQRPDRRRENARMIPYDISRRPRMRSSSHSSSNDDISRRIPGPCHRLPPSADTGDKQQYTGADIASI</sequence>
<comment type="caution">
    <text evidence="2">The sequence shown here is derived from an EMBL/GenBank/DDBJ whole genome shotgun (WGS) entry which is preliminary data.</text>
</comment>
<protein>
    <submittedName>
        <fullName evidence="2">Uncharacterized protein</fullName>
    </submittedName>
</protein>
<feature type="region of interest" description="Disordered" evidence="1">
    <location>
        <begin position="73"/>
        <end position="145"/>
    </location>
</feature>
<name>A0AAD7J2J4_9AGAR</name>
<organism evidence="2 3">
    <name type="scientific">Mycena maculata</name>
    <dbReference type="NCBI Taxonomy" id="230809"/>
    <lineage>
        <taxon>Eukaryota</taxon>
        <taxon>Fungi</taxon>
        <taxon>Dikarya</taxon>
        <taxon>Basidiomycota</taxon>
        <taxon>Agaricomycotina</taxon>
        <taxon>Agaricomycetes</taxon>
        <taxon>Agaricomycetidae</taxon>
        <taxon>Agaricales</taxon>
        <taxon>Marasmiineae</taxon>
        <taxon>Mycenaceae</taxon>
        <taxon>Mycena</taxon>
    </lineage>
</organism>
<keyword evidence="3" id="KW-1185">Reference proteome</keyword>
<gene>
    <name evidence="2" type="ORF">DFH07DRAFT_773634</name>
</gene>
<dbReference type="EMBL" id="JARJLG010000066">
    <property type="protein sequence ID" value="KAJ7754643.1"/>
    <property type="molecule type" value="Genomic_DNA"/>
</dbReference>
<dbReference type="Proteomes" id="UP001215280">
    <property type="component" value="Unassembled WGS sequence"/>
</dbReference>
<evidence type="ECO:0000256" key="1">
    <source>
        <dbReference type="SAM" id="MobiDB-lite"/>
    </source>
</evidence>
<feature type="compositionally biased region" description="Basic and acidic residues" evidence="1">
    <location>
        <begin position="80"/>
        <end position="89"/>
    </location>
</feature>